<keyword evidence="2" id="KW-1185">Reference proteome</keyword>
<dbReference type="SUPFAM" id="SSF50985">
    <property type="entry name" value="RCC1/BLIP-II"/>
    <property type="match status" value="1"/>
</dbReference>
<reference evidence="3" key="2">
    <citation type="submission" date="2020-10" db="UniProtKB">
        <authorList>
            <consortium name="WormBaseParasite"/>
        </authorList>
    </citation>
    <scope>IDENTIFICATION</scope>
</reference>
<evidence type="ECO:0000313" key="2">
    <source>
        <dbReference type="Proteomes" id="UP000492821"/>
    </source>
</evidence>
<feature type="compositionally biased region" description="Basic residues" evidence="1">
    <location>
        <begin position="276"/>
        <end position="316"/>
    </location>
</feature>
<dbReference type="InterPro" id="IPR009091">
    <property type="entry name" value="RCC1/BLIP-II"/>
</dbReference>
<reference evidence="2" key="1">
    <citation type="journal article" date="2013" name="Genetics">
        <title>The draft genome and transcriptome of Panagrellus redivivus are shaped by the harsh demands of a free-living lifestyle.</title>
        <authorList>
            <person name="Srinivasan J."/>
            <person name="Dillman A.R."/>
            <person name="Macchietto M.G."/>
            <person name="Heikkinen L."/>
            <person name="Lakso M."/>
            <person name="Fracchia K.M."/>
            <person name="Antoshechkin I."/>
            <person name="Mortazavi A."/>
            <person name="Wong G."/>
            <person name="Sternberg P.W."/>
        </authorList>
    </citation>
    <scope>NUCLEOTIDE SEQUENCE [LARGE SCALE GENOMIC DNA]</scope>
    <source>
        <strain evidence="2">MT8872</strain>
    </source>
</reference>
<evidence type="ECO:0000313" key="3">
    <source>
        <dbReference type="WBParaSite" id="Pan_g13835.t1"/>
    </source>
</evidence>
<protein>
    <submittedName>
        <fullName evidence="3">HIRAN domain-containing protein</fullName>
    </submittedName>
</protein>
<dbReference type="WBParaSite" id="Pan_g13835.t1">
    <property type="protein sequence ID" value="Pan_g13835.t1"/>
    <property type="gene ID" value="Pan_g13835"/>
</dbReference>
<dbReference type="Gene3D" id="2.130.10.30">
    <property type="entry name" value="Regulator of chromosome condensation 1/beta-lactamase-inhibitor protein II"/>
    <property type="match status" value="1"/>
</dbReference>
<evidence type="ECO:0000256" key="1">
    <source>
        <dbReference type="SAM" id="MobiDB-lite"/>
    </source>
</evidence>
<dbReference type="AlphaFoldDB" id="A0A7E4UWY0"/>
<accession>A0A7E4UWY0</accession>
<dbReference type="Proteomes" id="UP000492821">
    <property type="component" value="Unassembled WGS sequence"/>
</dbReference>
<feature type="region of interest" description="Disordered" evidence="1">
    <location>
        <begin position="270"/>
        <end position="325"/>
    </location>
</feature>
<organism evidence="2 3">
    <name type="scientific">Panagrellus redivivus</name>
    <name type="common">Microworm</name>
    <dbReference type="NCBI Taxonomy" id="6233"/>
    <lineage>
        <taxon>Eukaryota</taxon>
        <taxon>Metazoa</taxon>
        <taxon>Ecdysozoa</taxon>
        <taxon>Nematoda</taxon>
        <taxon>Chromadorea</taxon>
        <taxon>Rhabditida</taxon>
        <taxon>Tylenchina</taxon>
        <taxon>Panagrolaimomorpha</taxon>
        <taxon>Panagrolaimoidea</taxon>
        <taxon>Panagrolaimidae</taxon>
        <taxon>Panagrellus</taxon>
    </lineage>
</organism>
<name>A0A7E4UWY0_PANRE</name>
<sequence length="492" mass="54871">MPRPKKIPVICPFAATFEQDFRNFLATDITVFGDIARDYCLWAAAGEKPSPEGELFIQKPALPGPYVLPASHWVWGVLKTTRRVKPMKKPPTHVMIEMAPSQTRSIRYGREFHWKDQSLPSFMEWMGKLLERPQAAVEAMEVNNAPAALIEPGFDAIIAALVDKIIDAVVQATVVPPPIIAPIVEFEAMADPINLAEYLEDEAIEDGVADVQAEDVPFEEDEDEVIQDIGQPDDIDQEEVVPVEEVAENGNVELPVQQVVVQPVEAPLTPEDALPVRRRQPPRKAKQTTRKAKPAPKKAAKKAPKKAPVKRRRRRVPVQQPRPSMVQRVRGRGFVVKRMSDNTVRISGMIPNVDWKASSLFKAAHDGEVVIRAPPRSRFTNIAVGHSHVMMLTSQHRVIIIGSNKFGQLGSSFSRSKLTRAAAQTPGAIFRPLYGMVGLEVKRIRAEGHESWAYVGDDQTPYCCGVASDHTWRSSVMESHAVLTRRMREQGR</sequence>
<proteinExistence type="predicted"/>